<feature type="transmembrane region" description="Helical" evidence="8">
    <location>
        <begin position="12"/>
        <end position="29"/>
    </location>
</feature>
<evidence type="ECO:0000256" key="2">
    <source>
        <dbReference type="ARBA" id="ARBA00022475"/>
    </source>
</evidence>
<evidence type="ECO:0000259" key="9">
    <source>
        <dbReference type="Pfam" id="PF02366"/>
    </source>
</evidence>
<reference evidence="11 12" key="1">
    <citation type="submission" date="2021-01" db="EMBL/GenBank/DDBJ databases">
        <title>Draft Genome Sequence and Polyhydroxyalkanoate Biosynthetic Potential of Jeongeupia naejangsanensis Type Strain DSM 24253.</title>
        <authorList>
            <person name="Turrini P."/>
            <person name="Artuso I."/>
            <person name="Lugli G.A."/>
            <person name="Frangipani E."/>
            <person name="Ventura M."/>
            <person name="Visca P."/>
        </authorList>
    </citation>
    <scope>NUCLEOTIDE SEQUENCE [LARGE SCALE GENOMIC DNA]</scope>
    <source>
        <strain evidence="11 12">DSM 24253</strain>
    </source>
</reference>
<dbReference type="Pfam" id="PF02366">
    <property type="entry name" value="PMT"/>
    <property type="match status" value="1"/>
</dbReference>
<comment type="subcellular location">
    <subcellularLocation>
        <location evidence="1">Cell membrane</location>
        <topology evidence="1">Multi-pass membrane protein</topology>
    </subcellularLocation>
</comment>
<evidence type="ECO:0000256" key="7">
    <source>
        <dbReference type="ARBA" id="ARBA00023136"/>
    </source>
</evidence>
<evidence type="ECO:0000256" key="1">
    <source>
        <dbReference type="ARBA" id="ARBA00004651"/>
    </source>
</evidence>
<name>A0ABS2BF52_9NEIS</name>
<feature type="transmembrane region" description="Helical" evidence="8">
    <location>
        <begin position="392"/>
        <end position="411"/>
    </location>
</feature>
<evidence type="ECO:0000256" key="8">
    <source>
        <dbReference type="SAM" id="Phobius"/>
    </source>
</evidence>
<feature type="transmembrane region" description="Helical" evidence="8">
    <location>
        <begin position="328"/>
        <end position="345"/>
    </location>
</feature>
<dbReference type="PANTHER" id="PTHR33908">
    <property type="entry name" value="MANNOSYLTRANSFERASE YKCB-RELATED"/>
    <property type="match status" value="1"/>
</dbReference>
<accession>A0ABS2BF52</accession>
<keyword evidence="4" id="KW-0808">Transferase</keyword>
<evidence type="ECO:0000256" key="6">
    <source>
        <dbReference type="ARBA" id="ARBA00022989"/>
    </source>
</evidence>
<feature type="transmembrane region" description="Helical" evidence="8">
    <location>
        <begin position="306"/>
        <end position="322"/>
    </location>
</feature>
<dbReference type="InterPro" id="IPR040845">
    <property type="entry name" value="Arnt_C"/>
</dbReference>
<feature type="transmembrane region" description="Helical" evidence="8">
    <location>
        <begin position="180"/>
        <end position="206"/>
    </location>
</feature>
<comment type="caution">
    <text evidence="11">The sequence shown here is derived from an EMBL/GenBank/DDBJ whole genome shotgun (WGS) entry which is preliminary data.</text>
</comment>
<evidence type="ECO:0000313" key="12">
    <source>
        <dbReference type="Proteomes" id="UP000809431"/>
    </source>
</evidence>
<evidence type="ECO:0000259" key="10">
    <source>
        <dbReference type="Pfam" id="PF18583"/>
    </source>
</evidence>
<sequence length="561" mass="63744">MTDFANKRWPKWLLFISFAVLWFSTLGYRKLISPDEGRYAEIGREMLASGDWLTPRLNGIKYFEKPILQYWATATNFKLFGETEFAARLWPGLTGFIAVIALYFTAKRLFRRKSDAETRAIGASVILASSLWWIGNGHFLTLDMGVSSFLAIALFAFVWAQQDDATPTENRNAMLIAWGAIALAIMSKGLIGLVFPGGTLVIYSLWTRDWKPWARMHFGKGIALLLLITAPWFVMVSRANPEFAHFFFIHEHFQRFATDQARRDGAWYYFVPILIVGMLPWTALLPQIFRAGWLNNNSQRFQPQRFLLVWAVLIFLFFSKSQSKLPSYILPMFPALALLAGFVLTDLRRRSWLWLSGTMLALGIALMVAVPFIAAKGSDKTPQIYNAAFSEWVLVGGIAITALAALALWSALRRRFDITLIALATTGLIGAQIPMLGHNEFAETNSSYHLIETIKPQLKPDSTVYMYRYYDQTVPFYLKRTVQLVEYGDEFTLGQQQEPDKKMSNEAFLQHWQSDPAPVAITNPDRFRELQQQGLAMQIIASDPRRIVITRPASASTQPSK</sequence>
<proteinExistence type="predicted"/>
<organism evidence="11 12">
    <name type="scientific">Jeongeupia naejangsanensis</name>
    <dbReference type="NCBI Taxonomy" id="613195"/>
    <lineage>
        <taxon>Bacteria</taxon>
        <taxon>Pseudomonadati</taxon>
        <taxon>Pseudomonadota</taxon>
        <taxon>Betaproteobacteria</taxon>
        <taxon>Neisseriales</taxon>
        <taxon>Chitinibacteraceae</taxon>
        <taxon>Jeongeupia</taxon>
    </lineage>
</organism>
<keyword evidence="12" id="KW-1185">Reference proteome</keyword>
<keyword evidence="6 8" id="KW-1133">Transmembrane helix</keyword>
<dbReference type="Proteomes" id="UP000809431">
    <property type="component" value="Unassembled WGS sequence"/>
</dbReference>
<keyword evidence="2" id="KW-1003">Cell membrane</keyword>
<dbReference type="EMBL" id="JAESND010000001">
    <property type="protein sequence ID" value="MBM3114238.1"/>
    <property type="molecule type" value="Genomic_DNA"/>
</dbReference>
<protein>
    <submittedName>
        <fullName evidence="11">Phospholipid carrier-dependent glycosyltransferase</fullName>
    </submittedName>
</protein>
<evidence type="ECO:0000256" key="3">
    <source>
        <dbReference type="ARBA" id="ARBA00022676"/>
    </source>
</evidence>
<feature type="transmembrane region" description="Helical" evidence="8">
    <location>
        <begin position="139"/>
        <end position="160"/>
    </location>
</feature>
<dbReference type="PANTHER" id="PTHR33908:SF3">
    <property type="entry name" value="UNDECAPRENYL PHOSPHATE-ALPHA-4-AMINO-4-DEOXY-L-ARABINOSE ARABINOSYL TRANSFERASE"/>
    <property type="match status" value="1"/>
</dbReference>
<dbReference type="InterPro" id="IPR050297">
    <property type="entry name" value="LipidA_mod_glycosyltrf_83"/>
</dbReference>
<gene>
    <name evidence="11" type="ORF">JMJ54_00225</name>
</gene>
<feature type="transmembrane region" description="Helical" evidence="8">
    <location>
        <begin position="266"/>
        <end position="285"/>
    </location>
</feature>
<feature type="transmembrane region" description="Helical" evidence="8">
    <location>
        <begin position="352"/>
        <end position="372"/>
    </location>
</feature>
<feature type="transmembrane region" description="Helical" evidence="8">
    <location>
        <begin position="418"/>
        <end position="437"/>
    </location>
</feature>
<dbReference type="InterPro" id="IPR003342">
    <property type="entry name" value="ArnT-like_N"/>
</dbReference>
<feature type="domain" description="ArnT-like N-terminal" evidence="9">
    <location>
        <begin position="13"/>
        <end position="246"/>
    </location>
</feature>
<feature type="domain" description="Aminoarabinose transferase C-terminal" evidence="10">
    <location>
        <begin position="451"/>
        <end position="551"/>
    </location>
</feature>
<keyword evidence="7 8" id="KW-0472">Membrane</keyword>
<feature type="transmembrane region" description="Helical" evidence="8">
    <location>
        <begin position="85"/>
        <end position="104"/>
    </location>
</feature>
<evidence type="ECO:0000256" key="5">
    <source>
        <dbReference type="ARBA" id="ARBA00022692"/>
    </source>
</evidence>
<keyword evidence="5 8" id="KW-0812">Transmembrane</keyword>
<keyword evidence="3" id="KW-0328">Glycosyltransferase</keyword>
<evidence type="ECO:0000313" key="11">
    <source>
        <dbReference type="EMBL" id="MBM3114238.1"/>
    </source>
</evidence>
<dbReference type="Pfam" id="PF18583">
    <property type="entry name" value="Arnt_C"/>
    <property type="match status" value="1"/>
</dbReference>
<dbReference type="RefSeq" id="WP_203535946.1">
    <property type="nucleotide sequence ID" value="NZ_JAESND010000001.1"/>
</dbReference>
<evidence type="ECO:0000256" key="4">
    <source>
        <dbReference type="ARBA" id="ARBA00022679"/>
    </source>
</evidence>
<feature type="transmembrane region" description="Helical" evidence="8">
    <location>
        <begin position="218"/>
        <end position="236"/>
    </location>
</feature>